<gene>
    <name evidence="8" type="primary">LOC106593146</name>
</gene>
<dbReference type="InterPro" id="IPR008942">
    <property type="entry name" value="ENTH_VHS"/>
</dbReference>
<dbReference type="RefSeq" id="XP_045571514.1">
    <property type="nucleotide sequence ID" value="XM_045715558.1"/>
</dbReference>
<dbReference type="CDD" id="cd14238">
    <property type="entry name" value="GAT_TM1L2"/>
    <property type="match status" value="1"/>
</dbReference>
<dbReference type="SUPFAM" id="SSF89009">
    <property type="entry name" value="GAT-like domain"/>
    <property type="match status" value="1"/>
</dbReference>
<evidence type="ECO:0000259" key="5">
    <source>
        <dbReference type="PROSITE" id="PS50179"/>
    </source>
</evidence>
<dbReference type="PIRSF" id="PIRSF036948">
    <property type="entry name" value="TOM1"/>
    <property type="match status" value="1"/>
</dbReference>
<feature type="domain" description="VHS" evidence="5">
    <location>
        <begin position="20"/>
        <end position="152"/>
    </location>
</feature>
<dbReference type="InterPro" id="IPR014645">
    <property type="entry name" value="TOM1"/>
</dbReference>
<feature type="compositionally biased region" description="Basic and acidic residues" evidence="4">
    <location>
        <begin position="559"/>
        <end position="568"/>
    </location>
</feature>
<protein>
    <submittedName>
        <fullName evidence="8">TOM1-like protein 2 isoform X2</fullName>
    </submittedName>
</protein>
<dbReference type="PROSITE" id="PS50179">
    <property type="entry name" value="VHS"/>
    <property type="match status" value="1"/>
</dbReference>
<evidence type="ECO:0000313" key="7">
    <source>
        <dbReference type="Proteomes" id="UP001652741"/>
    </source>
</evidence>
<evidence type="ECO:0000256" key="2">
    <source>
        <dbReference type="ARBA" id="ARBA00022448"/>
    </source>
</evidence>
<keyword evidence="7" id="KW-1185">Reference proteome</keyword>
<evidence type="ECO:0000259" key="6">
    <source>
        <dbReference type="PROSITE" id="PS50909"/>
    </source>
</evidence>
<dbReference type="InterPro" id="IPR038425">
    <property type="entry name" value="GAT_sf"/>
</dbReference>
<proteinExistence type="inferred from homology"/>
<reference evidence="8" key="1">
    <citation type="submission" date="2025-08" db="UniProtKB">
        <authorList>
            <consortium name="RefSeq"/>
        </authorList>
    </citation>
    <scope>IDENTIFICATION</scope>
</reference>
<feature type="region of interest" description="Disordered" evidence="4">
    <location>
        <begin position="349"/>
        <end position="368"/>
    </location>
</feature>
<dbReference type="PANTHER" id="PTHR13856">
    <property type="entry name" value="VHS DOMAIN CONTAINING PROTEIN FAMILY"/>
    <property type="match status" value="1"/>
</dbReference>
<comment type="similarity">
    <text evidence="1">Belongs to the TOM1 family.</text>
</comment>
<feature type="region of interest" description="Disordered" evidence="4">
    <location>
        <begin position="533"/>
        <end position="568"/>
    </location>
</feature>
<dbReference type="PROSITE" id="PS50909">
    <property type="entry name" value="GAT"/>
    <property type="match status" value="1"/>
</dbReference>
<evidence type="ECO:0000256" key="4">
    <source>
        <dbReference type="SAM" id="MobiDB-lite"/>
    </source>
</evidence>
<organism evidence="7 8">
    <name type="scientific">Salmo salar</name>
    <name type="common">Atlantic salmon</name>
    <dbReference type="NCBI Taxonomy" id="8030"/>
    <lineage>
        <taxon>Eukaryota</taxon>
        <taxon>Metazoa</taxon>
        <taxon>Chordata</taxon>
        <taxon>Craniata</taxon>
        <taxon>Vertebrata</taxon>
        <taxon>Euteleostomi</taxon>
        <taxon>Actinopterygii</taxon>
        <taxon>Neopterygii</taxon>
        <taxon>Teleostei</taxon>
        <taxon>Protacanthopterygii</taxon>
        <taxon>Salmoniformes</taxon>
        <taxon>Salmonidae</taxon>
        <taxon>Salmoninae</taxon>
        <taxon>Salmo</taxon>
    </lineage>
</organism>
<dbReference type="SMART" id="SM00288">
    <property type="entry name" value="VHS"/>
    <property type="match status" value="1"/>
</dbReference>
<keyword evidence="3" id="KW-0653">Protein transport</keyword>
<dbReference type="GeneID" id="106593146"/>
<evidence type="ECO:0000313" key="8">
    <source>
        <dbReference type="RefSeq" id="XP_045571514.1"/>
    </source>
</evidence>
<keyword evidence="2" id="KW-0813">Transport</keyword>
<name>A0ABM3EKD2_SALSA</name>
<evidence type="ECO:0000256" key="3">
    <source>
        <dbReference type="ARBA" id="ARBA00022927"/>
    </source>
</evidence>
<sequence length="568" mass="61604">MEFLLGNPYSTPVGQCLEKATDGGLQAEDWTLNMEICDIINETEEGPKDAIRALKKRLSGNRNYREVMLGLTVLETCVKNCGHRFHVLVANRDFIDGVLVKIISPKTNPPTIVQDKVLALIQAWADAFRSSPDLTGVVHIYEELKRKGIEFPMADLDALSPIHTPQRGLPEVDPAVLKYKAPIQPHAAATATLPKPAAAPAPAPVPHTPVLQIPHIPNVQGPITANPEQIARLRSELDIVRGNTKVMSEMLTEMVPGQEDSSDLELLQELNRTCRAMQQRVVELISRVSNEEVTEELLHVNDDLNNIFLRYERYERYRLGRAAQNNGMLSEATEDNLIDLTPGSPAVVSLRTTSTPPSSIPPVTAPRAGATASPARALIQDPTSGPSTLSTQLAGLDVGGDSVSGTLSSLSGHNPGDDFDMFAQTRTSSLADQRKNVKYEDPRALGGLASALDVRQQNATGGLRVIGDDNPELELPIDSWLITQGMIPVSQSSVMDDIEEWLCADVKGDGLDGEEGVTSEEFDKFLEDRAKVVDSLPSLPGDEHGPPLSAPSGTRKKAERTEDALFAL</sequence>
<accession>A0ABM3EKD2</accession>
<dbReference type="Pfam" id="PF00790">
    <property type="entry name" value="VHS"/>
    <property type="match status" value="1"/>
</dbReference>
<dbReference type="Proteomes" id="UP001652741">
    <property type="component" value="Chromosome ssa03"/>
</dbReference>
<dbReference type="PANTHER" id="PTHR13856:SF31">
    <property type="entry name" value="TOM1-LIKE PROTEIN 2"/>
    <property type="match status" value="1"/>
</dbReference>
<dbReference type="InterPro" id="IPR002014">
    <property type="entry name" value="VHS_dom"/>
</dbReference>
<dbReference type="Gene3D" id="1.25.40.90">
    <property type="match status" value="1"/>
</dbReference>
<evidence type="ECO:0000256" key="1">
    <source>
        <dbReference type="ARBA" id="ARBA00007708"/>
    </source>
</evidence>
<dbReference type="InterPro" id="IPR004152">
    <property type="entry name" value="GAT_dom"/>
</dbReference>
<dbReference type="Pfam" id="PF03127">
    <property type="entry name" value="GAT"/>
    <property type="match status" value="1"/>
</dbReference>
<dbReference type="Gene3D" id="1.20.58.160">
    <property type="match status" value="1"/>
</dbReference>
<feature type="domain" description="GAT" evidence="6">
    <location>
        <begin position="228"/>
        <end position="316"/>
    </location>
</feature>
<dbReference type="SUPFAM" id="SSF48464">
    <property type="entry name" value="ENTH/VHS domain"/>
    <property type="match status" value="1"/>
</dbReference>